<reference evidence="3 4" key="2">
    <citation type="journal article" date="2013" name="Genome Biol. Evol.">
        <title>Genome sequencing of Giardia lamblia genotypes A2 and B isolates (DH and GS) and comparative analysis with the genomes of genotypes A1 and E (WB and Pig).</title>
        <authorList>
            <person name="Adam R.D."/>
            <person name="Dahlstrom E.W."/>
            <person name="Martens C.A."/>
            <person name="Bruno D.P."/>
            <person name="Barbian K.D."/>
            <person name="Ricklefs S.M."/>
            <person name="Hernandez M.M."/>
            <person name="Narla N.P."/>
            <person name="Patel R.B."/>
            <person name="Porcella S.F."/>
            <person name="Nash T.E."/>
        </authorList>
    </citation>
    <scope>NUCLEOTIDE SEQUENCE [LARGE SCALE GENOMIC DNA]</scope>
    <source>
        <strain evidence="3 4">GS</strain>
    </source>
</reference>
<dbReference type="CDD" id="cd06257">
    <property type="entry name" value="DnaJ"/>
    <property type="match status" value="1"/>
</dbReference>
<dbReference type="PRINTS" id="PR00625">
    <property type="entry name" value="JDOMAIN"/>
</dbReference>
<dbReference type="SMART" id="SM00028">
    <property type="entry name" value="TPR"/>
    <property type="match status" value="4"/>
</dbReference>
<dbReference type="VEuPathDB" id="GiardiaDB:GL50803_0015148"/>
<organism evidence="3 4">
    <name type="scientific">Giardia intestinalis</name>
    <name type="common">Giardia lamblia</name>
    <dbReference type="NCBI Taxonomy" id="5741"/>
    <lineage>
        <taxon>Eukaryota</taxon>
        <taxon>Metamonada</taxon>
        <taxon>Diplomonadida</taxon>
        <taxon>Hexamitidae</taxon>
        <taxon>Giardiinae</taxon>
        <taxon>Giardia</taxon>
    </lineage>
</organism>
<dbReference type="AlphaFoldDB" id="V6TZZ3"/>
<dbReference type="PANTHER" id="PTHR44200">
    <property type="entry name" value="DNAJ HOMOLOG SUBFAMILY C MEMBER 7"/>
    <property type="match status" value="1"/>
</dbReference>
<dbReference type="VEuPathDB" id="GiardiaDB:GL50581_3858"/>
<dbReference type="Pfam" id="PF00226">
    <property type="entry name" value="DnaJ"/>
    <property type="match status" value="1"/>
</dbReference>
<reference evidence="4" key="1">
    <citation type="submission" date="2012-02" db="EMBL/GenBank/DDBJ databases">
        <title>Genome sequencing of Giardia lamblia Genotypes A2 and B isolates (DH and GS) and comparative analysis with the genomes of Genotypes A1 and E (WB and Pig).</title>
        <authorList>
            <person name="Adam R."/>
            <person name="Dahlstrom E."/>
            <person name="Martens C."/>
            <person name="Bruno D."/>
            <person name="Barbian K."/>
            <person name="Porcella S.F."/>
            <person name="Nash T."/>
        </authorList>
    </citation>
    <scope>NUCLEOTIDE SEQUENCE</scope>
    <source>
        <strain evidence="4">GS</strain>
    </source>
</reference>
<protein>
    <submittedName>
        <fullName evidence="3">Putative DnaJ domain protein</fullName>
    </submittedName>
</protein>
<dbReference type="SMART" id="SM00271">
    <property type="entry name" value="DnaJ"/>
    <property type="match status" value="1"/>
</dbReference>
<dbReference type="PANTHER" id="PTHR44200:SF1">
    <property type="entry name" value="DNAJ HOMOLOG SUBFAMILY C MEMBER 7"/>
    <property type="match status" value="1"/>
</dbReference>
<feature type="repeat" description="TPR" evidence="1">
    <location>
        <begin position="17"/>
        <end position="50"/>
    </location>
</feature>
<dbReference type="InterPro" id="IPR019734">
    <property type="entry name" value="TPR_rpt"/>
</dbReference>
<gene>
    <name evidence="3" type="ORF">GSB_15148</name>
</gene>
<comment type="caution">
    <text evidence="3">The sequence shown here is derived from an EMBL/GenBank/DDBJ whole genome shotgun (WGS) entry which is preliminary data.</text>
</comment>
<keyword evidence="1" id="KW-0802">TPR repeat</keyword>
<dbReference type="OrthoDB" id="10250354at2759"/>
<evidence type="ECO:0000256" key="1">
    <source>
        <dbReference type="PROSITE-ProRule" id="PRU00339"/>
    </source>
</evidence>
<dbReference type="VEuPathDB" id="GiardiaDB:QR46_1968"/>
<evidence type="ECO:0000313" key="3">
    <source>
        <dbReference type="EMBL" id="ESU43942.1"/>
    </source>
</evidence>
<dbReference type="InterPro" id="IPR001623">
    <property type="entry name" value="DnaJ_domain"/>
</dbReference>
<evidence type="ECO:0000313" key="4">
    <source>
        <dbReference type="Proteomes" id="UP000018040"/>
    </source>
</evidence>
<accession>V6TZZ3</accession>
<dbReference type="Proteomes" id="UP000018040">
    <property type="component" value="Unassembled WGS sequence"/>
</dbReference>
<dbReference type="InterPro" id="IPR011990">
    <property type="entry name" value="TPR-like_helical_dom_sf"/>
</dbReference>
<proteinExistence type="predicted"/>
<sequence length="622" mass="68413">MRFRWEHKSEMSKEAKAEEFKAKANAAYASGNYQSAISLYTDAITLVPSAIYYSNRAACYMKLQLWQKALEDTTQSVQLDSGYIKGKARHVEALIKLGKGDDAVRYAQEVYNAESSTKHHTLLDDAQKCQNLACSDNARFEDHLNAAAISLAREWIEMAANVSQKKTLTYSTEDRHKDEAKEDEVDLANCEITESIHVIREHVTSMYNQLSGDYKFLTTVMLGFRSDPLLMVYYHILLIFLRDFCLIGTRVGMDPYPGQEADDKGNAKPLPDYLGIAGKGLAAIKAKQSVEYKIFTVALLLLSNASPEQVTAAFNQAAQADQSSGTNYGLAKLSAGYAQFLAKKEQGSNFFKNNQHKAAFDAFSAGLTGIIQPALLNADAVKGPLALLFLALRANAAIITSNIGMTLNKMGNNGSALSYLRAASLLDPTYYKAHVRAANIYKDQNMYLECIRECGIAVSINETDTKGCQELAKSCQNGAEKYARPDYYKMLGVSRSIDPSSQEYASAYKKACLKWHPDRHRDPVKKRFAQLKFRKLQEADEVIKNPQKRQVYDAGGNPAAGSAGGGGMSMDMSSMAGMDISKIFSMFSGAMGGRSGNVQFRVHTSGTGGMGVDISQLFRGFM</sequence>
<dbReference type="PROSITE" id="PS50005">
    <property type="entry name" value="TPR"/>
    <property type="match status" value="1"/>
</dbReference>
<dbReference type="SUPFAM" id="SSF46565">
    <property type="entry name" value="Chaperone J-domain"/>
    <property type="match status" value="1"/>
</dbReference>
<dbReference type="InterPro" id="IPR036869">
    <property type="entry name" value="J_dom_sf"/>
</dbReference>
<name>V6TZZ3_GIAIN</name>
<dbReference type="PROSITE" id="PS50076">
    <property type="entry name" value="DNAJ_2"/>
    <property type="match status" value="1"/>
</dbReference>
<evidence type="ECO:0000259" key="2">
    <source>
        <dbReference type="PROSITE" id="PS50076"/>
    </source>
</evidence>
<dbReference type="SUPFAM" id="SSF48452">
    <property type="entry name" value="TPR-like"/>
    <property type="match status" value="2"/>
</dbReference>
<dbReference type="EMBL" id="AHHH01000033">
    <property type="protein sequence ID" value="ESU43942.1"/>
    <property type="molecule type" value="Genomic_DNA"/>
</dbReference>
<dbReference type="Gene3D" id="1.10.287.110">
    <property type="entry name" value="DnaJ domain"/>
    <property type="match status" value="1"/>
</dbReference>
<dbReference type="Gene3D" id="1.25.40.10">
    <property type="entry name" value="Tetratricopeptide repeat domain"/>
    <property type="match status" value="2"/>
</dbReference>
<feature type="domain" description="J" evidence="2">
    <location>
        <begin position="486"/>
        <end position="556"/>
    </location>
</feature>
<dbReference type="InterPro" id="IPR052758">
    <property type="entry name" value="SRC_co-chaperone"/>
</dbReference>
<dbReference type="VEuPathDB" id="GiardiaDB:DHA2_15148"/>